<feature type="compositionally biased region" description="Basic and acidic residues" evidence="1">
    <location>
        <begin position="35"/>
        <end position="47"/>
    </location>
</feature>
<evidence type="ECO:0000313" key="2">
    <source>
        <dbReference type="EMBL" id="GAG24101.1"/>
    </source>
</evidence>
<dbReference type="AlphaFoldDB" id="X0XGN8"/>
<gene>
    <name evidence="2" type="ORF">S01H1_53431</name>
</gene>
<name>X0XGN8_9ZZZZ</name>
<evidence type="ECO:0000256" key="1">
    <source>
        <dbReference type="SAM" id="MobiDB-lite"/>
    </source>
</evidence>
<organism evidence="2">
    <name type="scientific">marine sediment metagenome</name>
    <dbReference type="NCBI Taxonomy" id="412755"/>
    <lineage>
        <taxon>unclassified sequences</taxon>
        <taxon>metagenomes</taxon>
        <taxon>ecological metagenomes</taxon>
    </lineage>
</organism>
<proteinExistence type="predicted"/>
<sequence length="118" mass="13526">ASISFDVDRRDNALRIPTRALWYLPQDRKLVRDEDHDLLDGKRKTDDQESEMETELSAVERAAAKRKRKKRHVWVVDGDKLKAVELETGIDDHKFTEIASSALKVGDKVVIGIDTKKK</sequence>
<protein>
    <submittedName>
        <fullName evidence="2">Uncharacterized protein</fullName>
    </submittedName>
</protein>
<feature type="non-terminal residue" evidence="2">
    <location>
        <position position="1"/>
    </location>
</feature>
<accession>X0XGN8</accession>
<dbReference type="Gene3D" id="2.40.420.20">
    <property type="match status" value="1"/>
</dbReference>
<reference evidence="2" key="1">
    <citation type="journal article" date="2014" name="Front. Microbiol.">
        <title>High frequency of phylogenetically diverse reductive dehalogenase-homologous genes in deep subseafloor sedimentary metagenomes.</title>
        <authorList>
            <person name="Kawai M."/>
            <person name="Futagami T."/>
            <person name="Toyoda A."/>
            <person name="Takaki Y."/>
            <person name="Nishi S."/>
            <person name="Hori S."/>
            <person name="Arai W."/>
            <person name="Tsubouchi T."/>
            <person name="Morono Y."/>
            <person name="Uchiyama I."/>
            <person name="Ito T."/>
            <person name="Fujiyama A."/>
            <person name="Inagaki F."/>
            <person name="Takami H."/>
        </authorList>
    </citation>
    <scope>NUCLEOTIDE SEQUENCE</scope>
    <source>
        <strain evidence="2">Expedition CK06-06</strain>
    </source>
</reference>
<feature type="region of interest" description="Disordered" evidence="1">
    <location>
        <begin position="35"/>
        <end position="56"/>
    </location>
</feature>
<dbReference type="EMBL" id="BARS01034601">
    <property type="protein sequence ID" value="GAG24101.1"/>
    <property type="molecule type" value="Genomic_DNA"/>
</dbReference>
<comment type="caution">
    <text evidence="2">The sequence shown here is derived from an EMBL/GenBank/DDBJ whole genome shotgun (WGS) entry which is preliminary data.</text>
</comment>